<dbReference type="InterPro" id="IPR006595">
    <property type="entry name" value="CTLH_C"/>
</dbReference>
<dbReference type="InterPro" id="IPR054080">
    <property type="entry name" value="TPR1-like_2nd"/>
</dbReference>
<sequence length="523" mass="59386">MSYSSDVWCSKTADELILESGCRQDHPVATKFQSHVLNGDWQHAEELLAELQNLLESKSSLVDLKFLLLEQKYLEYLEDSQVVEALFCLRHELSPLKHNTQRVHHLSSLMMCSTVDDLHRMAQWEGKGIASRRKLMEKLQTYLPSSIMLPPRRLESLLRQAVELQKKRCPYHQQQQQQQNTGVEPISLLTDHVCGNKKALSCGCRENFPSEIRQVLTDHCDEVWFCRFSNSGTKLATGCKDSTIVIWDIHPETLELTTSNVLYGLTFGISNLAWSPDDHYLLACGTEESSDLWIWNTQTGELKLKMTHSPEDSLTCCAWHKDGEKFATGGIRGQFYQCDLEGNLLNSWEGVRVQCLAYSRDGSAILAADKHQRIRCYNFETLTDTQLVLEDYPIISFALNHTGNLAILNCVNQQCFVSQGIHLWNLEDKTLVRKFRGVQQGRFTIHSCFGGPNDIFIASGSEDSRVYIWNITKETPIAVLEGHHKTVNCVSWNPKYPLLASASDDCTVRIWGPKLPDCSNPST</sequence>
<dbReference type="Gene3D" id="2.130.10.10">
    <property type="entry name" value="YVTN repeat-like/Quinoprotein amine dehydrogenase"/>
    <property type="match status" value="1"/>
</dbReference>
<dbReference type="PROSITE" id="PS50082">
    <property type="entry name" value="WD_REPEATS_2"/>
    <property type="match status" value="3"/>
</dbReference>
<dbReference type="CDD" id="cd00200">
    <property type="entry name" value="WD40"/>
    <property type="match status" value="1"/>
</dbReference>
<feature type="repeat" description="WD" evidence="3">
    <location>
        <begin position="216"/>
        <end position="257"/>
    </location>
</feature>
<dbReference type="PROSITE" id="PS50897">
    <property type="entry name" value="CTLH"/>
    <property type="match status" value="1"/>
</dbReference>
<evidence type="ECO:0000313" key="5">
    <source>
        <dbReference type="EMBL" id="UYV61099.1"/>
    </source>
</evidence>
<dbReference type="PRINTS" id="PR00320">
    <property type="entry name" value="GPROTEINBRPT"/>
</dbReference>
<reference evidence="5 6" key="1">
    <citation type="submission" date="2022-01" db="EMBL/GenBank/DDBJ databases">
        <title>A chromosomal length assembly of Cordylochernes scorpioides.</title>
        <authorList>
            <person name="Zeh D."/>
            <person name="Zeh J."/>
        </authorList>
    </citation>
    <scope>NUCLEOTIDE SEQUENCE [LARGE SCALE GENOMIC DNA]</scope>
    <source>
        <strain evidence="5">IN4F17</strain>
        <tissue evidence="5">Whole Body</tissue>
    </source>
</reference>
<dbReference type="InterPro" id="IPR015943">
    <property type="entry name" value="WD40/YVTN_repeat-like_dom_sf"/>
</dbReference>
<proteinExistence type="predicted"/>
<evidence type="ECO:0000256" key="1">
    <source>
        <dbReference type="ARBA" id="ARBA00022574"/>
    </source>
</evidence>
<dbReference type="SMART" id="SM00668">
    <property type="entry name" value="CTLH"/>
    <property type="match status" value="1"/>
</dbReference>
<dbReference type="InterPro" id="IPR051350">
    <property type="entry name" value="WD_repeat-ST_regulator"/>
</dbReference>
<dbReference type="PROSITE" id="PS00678">
    <property type="entry name" value="WD_REPEATS_1"/>
    <property type="match status" value="1"/>
</dbReference>
<dbReference type="InterPro" id="IPR001680">
    <property type="entry name" value="WD40_rpt"/>
</dbReference>
<dbReference type="PANTHER" id="PTHR22838">
    <property type="entry name" value="WD REPEAT PROTEIN 26-RELATED"/>
    <property type="match status" value="1"/>
</dbReference>
<dbReference type="PROSITE" id="PS50294">
    <property type="entry name" value="WD_REPEATS_REGION"/>
    <property type="match status" value="2"/>
</dbReference>
<protein>
    <submittedName>
        <fullName evidence="5">WDR26</fullName>
    </submittedName>
</protein>
<keyword evidence="6" id="KW-1185">Reference proteome</keyword>
<organism evidence="5 6">
    <name type="scientific">Cordylochernes scorpioides</name>
    <dbReference type="NCBI Taxonomy" id="51811"/>
    <lineage>
        <taxon>Eukaryota</taxon>
        <taxon>Metazoa</taxon>
        <taxon>Ecdysozoa</taxon>
        <taxon>Arthropoda</taxon>
        <taxon>Chelicerata</taxon>
        <taxon>Arachnida</taxon>
        <taxon>Pseudoscorpiones</taxon>
        <taxon>Cheliferoidea</taxon>
        <taxon>Chernetidae</taxon>
        <taxon>Cordylochernes</taxon>
    </lineage>
</organism>
<feature type="domain" description="CTLH" evidence="4">
    <location>
        <begin position="31"/>
        <end position="84"/>
    </location>
</feature>
<dbReference type="Proteomes" id="UP001235939">
    <property type="component" value="Chromosome 01"/>
</dbReference>
<name>A0ABY6JWZ8_9ARAC</name>
<dbReference type="InterPro" id="IPR019775">
    <property type="entry name" value="WD40_repeat_CS"/>
</dbReference>
<gene>
    <name evidence="5" type="ORF">LAZ67_1003420</name>
</gene>
<dbReference type="EMBL" id="CP092863">
    <property type="protein sequence ID" value="UYV61099.1"/>
    <property type="molecule type" value="Genomic_DNA"/>
</dbReference>
<feature type="repeat" description="WD" evidence="3">
    <location>
        <begin position="452"/>
        <end position="479"/>
    </location>
</feature>
<dbReference type="InterPro" id="IPR020472">
    <property type="entry name" value="WD40_PAC1"/>
</dbReference>
<accession>A0ABY6JWZ8</accession>
<evidence type="ECO:0000259" key="4">
    <source>
        <dbReference type="PROSITE" id="PS50897"/>
    </source>
</evidence>
<keyword evidence="1 3" id="KW-0853">WD repeat</keyword>
<dbReference type="Pfam" id="PF21889">
    <property type="entry name" value="TPR1-like_2nd"/>
    <property type="match status" value="1"/>
</dbReference>
<dbReference type="SMART" id="SM00320">
    <property type="entry name" value="WD40"/>
    <property type="match status" value="6"/>
</dbReference>
<evidence type="ECO:0000313" key="6">
    <source>
        <dbReference type="Proteomes" id="UP001235939"/>
    </source>
</evidence>
<dbReference type="InterPro" id="IPR036322">
    <property type="entry name" value="WD40_repeat_dom_sf"/>
</dbReference>
<evidence type="ECO:0000256" key="2">
    <source>
        <dbReference type="ARBA" id="ARBA00022737"/>
    </source>
</evidence>
<feature type="repeat" description="WD" evidence="3">
    <location>
        <begin position="480"/>
        <end position="511"/>
    </location>
</feature>
<dbReference type="SUPFAM" id="SSF50978">
    <property type="entry name" value="WD40 repeat-like"/>
    <property type="match status" value="1"/>
</dbReference>
<dbReference type="PANTHER" id="PTHR22838:SF0">
    <property type="entry name" value="WD REPEAT-CONTAINING PROTEIN 26"/>
    <property type="match status" value="1"/>
</dbReference>
<keyword evidence="2" id="KW-0677">Repeat</keyword>
<dbReference type="Pfam" id="PF00400">
    <property type="entry name" value="WD40"/>
    <property type="match status" value="5"/>
</dbReference>
<evidence type="ECO:0000256" key="3">
    <source>
        <dbReference type="PROSITE-ProRule" id="PRU00221"/>
    </source>
</evidence>